<name>A0ABR4B0R9_9LECA</name>
<feature type="chain" id="PRO_5047404637" evidence="2">
    <location>
        <begin position="23"/>
        <end position="377"/>
    </location>
</feature>
<comment type="caution">
    <text evidence="3">The sequence shown here is derived from an EMBL/GenBank/DDBJ whole genome shotgun (WGS) entry which is preliminary data.</text>
</comment>
<protein>
    <submittedName>
        <fullName evidence="3">Uncharacterized protein</fullName>
    </submittedName>
</protein>
<evidence type="ECO:0000313" key="4">
    <source>
        <dbReference type="Proteomes" id="UP001590951"/>
    </source>
</evidence>
<keyword evidence="4" id="KW-1185">Reference proteome</keyword>
<sequence length="377" mass="38207">MQSAYHLVALYFVLAGPVGVYAQRGHFGLRPPSFAPSAPPVPTTLLTPSSSISSLIVAPSTSPETPGGPSNTPNTPEPTQETTGGGPPNTPNPSQPTQQTTNGGGPIPSPTNSSPSSSGTSSPSGGKPWCINFSTAGGLGEWYWAGSDAWSGSGPSSTASQCFAGAGAGGGMYIGPNSNIGTGSNAGPGNTKLECNWPLPQDVGNAGAIQCDVSLVDGYSLNVQCQAGSALDPNSPTSIGYPGNLNDNNPNACQAPDTTNGYCANKNGGTTSGQSGVDPYFDPAASTCYIWSNPPSPPLMSFLSGSTGATLDCTVSPGFAGGSSSKKKRDDGEIARIALDDVLEPRKLEDMGVLHGLSHKARAHARGMRMFVGPHKH</sequence>
<feature type="signal peptide" evidence="2">
    <location>
        <begin position="1"/>
        <end position="22"/>
    </location>
</feature>
<reference evidence="3 4" key="1">
    <citation type="submission" date="2024-09" db="EMBL/GenBank/DDBJ databases">
        <title>Rethinking Asexuality: The Enigmatic Case of Functional Sexual Genes in Lepraria (Stereocaulaceae).</title>
        <authorList>
            <person name="Doellman M."/>
            <person name="Sun Y."/>
            <person name="Barcenas-Pena A."/>
            <person name="Lumbsch H.T."/>
            <person name="Grewe F."/>
        </authorList>
    </citation>
    <scope>NUCLEOTIDE SEQUENCE [LARGE SCALE GENOMIC DNA]</scope>
    <source>
        <strain evidence="3 4">Grewe 0041</strain>
    </source>
</reference>
<evidence type="ECO:0000313" key="3">
    <source>
        <dbReference type="EMBL" id="KAL2051150.1"/>
    </source>
</evidence>
<proteinExistence type="predicted"/>
<evidence type="ECO:0000256" key="1">
    <source>
        <dbReference type="SAM" id="MobiDB-lite"/>
    </source>
</evidence>
<organism evidence="3 4">
    <name type="scientific">Lepraria finkii</name>
    <dbReference type="NCBI Taxonomy" id="1340010"/>
    <lineage>
        <taxon>Eukaryota</taxon>
        <taxon>Fungi</taxon>
        <taxon>Dikarya</taxon>
        <taxon>Ascomycota</taxon>
        <taxon>Pezizomycotina</taxon>
        <taxon>Lecanoromycetes</taxon>
        <taxon>OSLEUM clade</taxon>
        <taxon>Lecanoromycetidae</taxon>
        <taxon>Lecanorales</taxon>
        <taxon>Lecanorineae</taxon>
        <taxon>Stereocaulaceae</taxon>
        <taxon>Lepraria</taxon>
    </lineage>
</organism>
<feature type="compositionally biased region" description="Low complexity" evidence="1">
    <location>
        <begin position="52"/>
        <end position="82"/>
    </location>
</feature>
<feature type="region of interest" description="Disordered" evidence="1">
    <location>
        <begin position="52"/>
        <end position="129"/>
    </location>
</feature>
<dbReference type="EMBL" id="JBHFEH010000038">
    <property type="protein sequence ID" value="KAL2051150.1"/>
    <property type="molecule type" value="Genomic_DNA"/>
</dbReference>
<evidence type="ECO:0000256" key="2">
    <source>
        <dbReference type="SAM" id="SignalP"/>
    </source>
</evidence>
<feature type="compositionally biased region" description="Low complexity" evidence="1">
    <location>
        <begin position="110"/>
        <end position="126"/>
    </location>
</feature>
<accession>A0ABR4B0R9</accession>
<keyword evidence="2" id="KW-0732">Signal</keyword>
<dbReference type="Proteomes" id="UP001590951">
    <property type="component" value="Unassembled WGS sequence"/>
</dbReference>
<gene>
    <name evidence="3" type="ORF">ABVK25_008579</name>
</gene>